<evidence type="ECO:0000256" key="2">
    <source>
        <dbReference type="ARBA" id="ARBA00022737"/>
    </source>
</evidence>
<evidence type="ECO:0000259" key="5">
    <source>
        <dbReference type="PROSITE" id="PS50104"/>
    </source>
</evidence>
<keyword evidence="7" id="KW-1185">Reference proteome</keyword>
<sequence length="1145" mass="130065">MSSLPKSKSIYDVFLSFRGKDVRKSFLSHLYQALDQNGIYTFRDSEELRKGDQISATLMNAIEESCIAIIIFSKDYASSWWCLEEMAKIMECKEQKDLTVLPVFYKVDPREVREGGESYRKALDKHEDKFRKDLEKVKKWKKALFDAGNLSGWHLNDEDESKLILQIVKEISNHLNLTPLYVTKHLVGIETPVVKLKEMLNLASDNDVVMVGLWGQGGIGKTTLAKVLYNSMFRQFDGSCFLGNVREVSNYSKDLVPLQNKLLSDVLSQQNGLVVTNADRGINIIQHRLRHKKVLLVLDDVDNLHQLHALVGEGKCFGNGSRIIVTTRDKHLLTCYGIYQDHVYKVEPLSYHEAHELLSNHAFLTLQKLEIRTNLVDSVLNHAGGIPLALEVLGSCLRGKREDVWESTLKKVSRIPNLTINDVLKISYNGLEENEKEIFLDIACFFKGKDSEYIKKILDGCDLEATAGFDILIERSLISIDYRILQMHDLIQSMGMDIVRQECRDDPRSRSRLWWYDDVADALSSDVGDCAVKAIVLEPPELKGLSIRPNAFTKMRKLRLLILRNVHISFHGPICLPNELRWMEFAGSGPWIPNFPSGQKKLVSIDMRKGSITEVVKHFKDFQQLRYIKLRDCESLVSMPNLSCTPNLEKLKLWNCKNLVEAHESIANHDKLQVLHFKWCPELRVFPNVLKSKNLRDLNFSVCSKFERFPDIPHELGCLKKLSILHTAIKELPTSIENLVSLEEMLLDICKNSVSIPSNIYKLQRLQCFKSAFGPIVFPNLIDSTNPCMKVGLSNLKVLDLLNCNLSEVEFLEDLSCFPLLENLILSGNNITSLPISISKRDRLSELSISYCHQLQEIPKLPPFLKLLLANGCESLQTNGHLTSIDQWVHRGLTVVDTASMAKNSPCTIYLPKGEMPKWFQPAEDGSISFMASKDLYDKFLGLIICAVCDNAGGHCGLHFDAYFNGKIEDNCGTDNYISDPGGILINYLAPSHLWKAVHFDQIDGSYAQFRIDVWGFNMEKWGFRIICKQLEDDLKAAIRDYKLIDPVFLYEVGHDSTDLEAQSSDIHEDNQTKIGLSRNLQESSHMLENKPIKFDLDCPPSSYEPGGTIGMRSREFIIPGHLLPGDPRSLGNKKFKLLLESPRK</sequence>
<dbReference type="InterPro" id="IPR042197">
    <property type="entry name" value="Apaf_helical"/>
</dbReference>
<evidence type="ECO:0000256" key="1">
    <source>
        <dbReference type="ARBA" id="ARBA00022614"/>
    </source>
</evidence>
<dbReference type="InterPro" id="IPR044974">
    <property type="entry name" value="Disease_R_plants"/>
</dbReference>
<dbReference type="SMART" id="SM00255">
    <property type="entry name" value="TIR"/>
    <property type="match status" value="1"/>
</dbReference>
<evidence type="ECO:0000313" key="7">
    <source>
        <dbReference type="Proteomes" id="UP001634007"/>
    </source>
</evidence>
<accession>A0ABD3KV04</accession>
<dbReference type="Pfam" id="PF01582">
    <property type="entry name" value="TIR"/>
    <property type="match status" value="1"/>
</dbReference>
<keyword evidence="3" id="KW-0611">Plant defense</keyword>
<evidence type="ECO:0000313" key="6">
    <source>
        <dbReference type="EMBL" id="KAL3739650.1"/>
    </source>
</evidence>
<evidence type="ECO:0000256" key="3">
    <source>
        <dbReference type="ARBA" id="ARBA00022821"/>
    </source>
</evidence>
<dbReference type="Gene3D" id="3.80.10.10">
    <property type="entry name" value="Ribonuclease Inhibitor"/>
    <property type="match status" value="2"/>
</dbReference>
<dbReference type="Gene3D" id="1.10.8.430">
    <property type="entry name" value="Helical domain of apoptotic protease-activating factors"/>
    <property type="match status" value="1"/>
</dbReference>
<dbReference type="EMBL" id="JBJKBG010000005">
    <property type="protein sequence ID" value="KAL3739650.1"/>
    <property type="molecule type" value="Genomic_DNA"/>
</dbReference>
<dbReference type="SUPFAM" id="SSF52200">
    <property type="entry name" value="Toll/Interleukin receptor TIR domain"/>
    <property type="match status" value="1"/>
</dbReference>
<protein>
    <recommendedName>
        <fullName evidence="5">TIR domain-containing protein</fullName>
    </recommendedName>
</protein>
<reference evidence="6 7" key="1">
    <citation type="submission" date="2024-11" db="EMBL/GenBank/DDBJ databases">
        <title>Chromosome-level genome assembly of Eucalyptus globulus Labill. provides insights into its genome evolution.</title>
        <authorList>
            <person name="Li X."/>
        </authorList>
    </citation>
    <scope>NUCLEOTIDE SEQUENCE [LARGE SCALE GENOMIC DNA]</scope>
    <source>
        <strain evidence="6">CL2024</strain>
        <tissue evidence="6">Fresh tender leaves</tissue>
    </source>
</reference>
<keyword evidence="1" id="KW-0433">Leucine-rich repeat</keyword>
<evidence type="ECO:0000256" key="4">
    <source>
        <dbReference type="ARBA" id="ARBA00023027"/>
    </source>
</evidence>
<dbReference type="PANTHER" id="PTHR11017">
    <property type="entry name" value="LEUCINE-RICH REPEAT-CONTAINING PROTEIN"/>
    <property type="match status" value="1"/>
</dbReference>
<dbReference type="PROSITE" id="PS51450">
    <property type="entry name" value="LRR"/>
    <property type="match status" value="2"/>
</dbReference>
<dbReference type="InterPro" id="IPR001611">
    <property type="entry name" value="Leu-rich_rpt"/>
</dbReference>
<keyword evidence="2" id="KW-0677">Repeat</keyword>
<dbReference type="SUPFAM" id="SSF52058">
    <property type="entry name" value="L domain-like"/>
    <property type="match status" value="1"/>
</dbReference>
<dbReference type="Proteomes" id="UP001634007">
    <property type="component" value="Unassembled WGS sequence"/>
</dbReference>
<dbReference type="InterPro" id="IPR058192">
    <property type="entry name" value="WHD_ROQ1-like"/>
</dbReference>
<keyword evidence="4" id="KW-0520">NAD</keyword>
<dbReference type="Pfam" id="PF23286">
    <property type="entry name" value="LRR_13"/>
    <property type="match status" value="1"/>
</dbReference>
<dbReference type="InterPro" id="IPR027417">
    <property type="entry name" value="P-loop_NTPase"/>
</dbReference>
<dbReference type="FunFam" id="3.40.50.10140:FF:000007">
    <property type="entry name" value="Disease resistance protein (TIR-NBS-LRR class)"/>
    <property type="match status" value="1"/>
</dbReference>
<organism evidence="6 7">
    <name type="scientific">Eucalyptus globulus</name>
    <name type="common">Tasmanian blue gum</name>
    <dbReference type="NCBI Taxonomy" id="34317"/>
    <lineage>
        <taxon>Eukaryota</taxon>
        <taxon>Viridiplantae</taxon>
        <taxon>Streptophyta</taxon>
        <taxon>Embryophyta</taxon>
        <taxon>Tracheophyta</taxon>
        <taxon>Spermatophyta</taxon>
        <taxon>Magnoliopsida</taxon>
        <taxon>eudicotyledons</taxon>
        <taxon>Gunneridae</taxon>
        <taxon>Pentapetalae</taxon>
        <taxon>rosids</taxon>
        <taxon>malvids</taxon>
        <taxon>Myrtales</taxon>
        <taxon>Myrtaceae</taxon>
        <taxon>Myrtoideae</taxon>
        <taxon>Eucalypteae</taxon>
        <taxon>Eucalyptus</taxon>
    </lineage>
</organism>
<dbReference type="PANTHER" id="PTHR11017:SF292">
    <property type="entry name" value="AAA+ ATPASE DOMAIN-CONTAINING PROTEIN"/>
    <property type="match status" value="1"/>
</dbReference>
<comment type="caution">
    <text evidence="6">The sequence shown here is derived from an EMBL/GenBank/DDBJ whole genome shotgun (WGS) entry which is preliminary data.</text>
</comment>
<gene>
    <name evidence="6" type="ORF">ACJRO7_020981</name>
</gene>
<dbReference type="AlphaFoldDB" id="A0ABD3KV04"/>
<dbReference type="Pfam" id="PF00931">
    <property type="entry name" value="NB-ARC"/>
    <property type="match status" value="1"/>
</dbReference>
<name>A0ABD3KV04_EUCGL</name>
<dbReference type="InterPro" id="IPR002182">
    <property type="entry name" value="NB-ARC"/>
</dbReference>
<dbReference type="SUPFAM" id="SSF52540">
    <property type="entry name" value="P-loop containing nucleoside triphosphate hydrolases"/>
    <property type="match status" value="1"/>
</dbReference>
<dbReference type="PROSITE" id="PS50104">
    <property type="entry name" value="TIR"/>
    <property type="match status" value="1"/>
</dbReference>
<dbReference type="Pfam" id="PF23282">
    <property type="entry name" value="WHD_ROQ1"/>
    <property type="match status" value="1"/>
</dbReference>
<dbReference type="PRINTS" id="PR00364">
    <property type="entry name" value="DISEASERSIST"/>
</dbReference>
<dbReference type="InterPro" id="IPR032675">
    <property type="entry name" value="LRR_dom_sf"/>
</dbReference>
<dbReference type="InterPro" id="IPR058546">
    <property type="entry name" value="RPS4B/Roq1-like_LRR"/>
</dbReference>
<dbReference type="InterPro" id="IPR000157">
    <property type="entry name" value="TIR_dom"/>
</dbReference>
<dbReference type="InterPro" id="IPR035897">
    <property type="entry name" value="Toll_tir_struct_dom_sf"/>
</dbReference>
<dbReference type="Gene3D" id="3.40.50.10140">
    <property type="entry name" value="Toll/interleukin-1 receptor homology (TIR) domain"/>
    <property type="match status" value="1"/>
</dbReference>
<dbReference type="Gene3D" id="3.40.50.300">
    <property type="entry name" value="P-loop containing nucleotide triphosphate hydrolases"/>
    <property type="match status" value="1"/>
</dbReference>
<feature type="domain" description="TIR" evidence="5">
    <location>
        <begin position="9"/>
        <end position="175"/>
    </location>
</feature>
<proteinExistence type="predicted"/>